<keyword evidence="1" id="KW-0472">Membrane</keyword>
<dbReference type="Pfam" id="PF05024">
    <property type="entry name" value="Gpi1"/>
    <property type="match status" value="1"/>
</dbReference>
<protein>
    <recommendedName>
        <fullName evidence="4">Phosphatidylinositol N-acetylglucosaminyltransferase</fullName>
    </recommendedName>
</protein>
<evidence type="ECO:0000313" key="3">
    <source>
        <dbReference type="Proteomes" id="UP000318582"/>
    </source>
</evidence>
<evidence type="ECO:0000313" key="2">
    <source>
        <dbReference type="EMBL" id="TPX57150.1"/>
    </source>
</evidence>
<dbReference type="InterPro" id="IPR007720">
    <property type="entry name" value="PigQ/GPI1"/>
</dbReference>
<feature type="transmembrane region" description="Helical" evidence="1">
    <location>
        <begin position="448"/>
        <end position="471"/>
    </location>
</feature>
<sequence>MVPAGCIEALKTFLESVKNKELPPKVVGICDTACGEMSSKTLDSLKRYTAPVVGFFHLNDDGVLESSSYYRGPSRIPCGSTRLIFFSRANSRALQYYSLEPLMFDISTLRDALNSLNMGLNSITNGVVGSKRGTIIQRKAGFAMKAQEPSVQDWELTLHQINLCGSVHNGLNRHLSGRRPLHRVSDAIHNALSCQMLQNLFNCLVAFLRLIALTAIWFFNARFPPWLFQGAALKDISATAQQIDLRLQQTCFWPQQYQHWRRTPNKLSKLAQARYIGFYNTVWLIANDVLFGIALGTFLMENSDYFAQFVDEFIMNITVGTARSMISWLMGSPAGLKLNAELNGFLGEMFLSLLSLWSGWTQLLRPNLSQVIAGIGISSFLGVSMCVSLFMDLGSLVSLHLHLCYVVASKLYFWQVKVIVALFTLFRGKKKNTEKNRIDSVEYGLDQLLLGTILFTLLIFLFPTVAVYYVLFSLIRVTIVILHGAAEIALGVVNHFPLFAIMLRLKDPQRLPAGITLDVCSVNEVALPRTWFKCLWSGPRQTTSVTEAETPRTVRMVLKNAPLEFSSIFYQYKYLSTSLRAHYLLTDIVASFFTGRNIQAIPRLQEQIVKIQRQMAEKTAIATRLSDAVAPIMLPL</sequence>
<dbReference type="GO" id="GO:0006506">
    <property type="term" value="P:GPI anchor biosynthetic process"/>
    <property type="evidence" value="ECO:0007669"/>
    <property type="project" value="InterPro"/>
</dbReference>
<gene>
    <name evidence="2" type="ORF">PhCBS80983_g04026</name>
</gene>
<proteinExistence type="predicted"/>
<keyword evidence="1" id="KW-0812">Transmembrane</keyword>
<comment type="caution">
    <text evidence="2">The sequence shown here is derived from an EMBL/GenBank/DDBJ whole genome shotgun (WGS) entry which is preliminary data.</text>
</comment>
<keyword evidence="1" id="KW-1133">Transmembrane helix</keyword>
<feature type="transmembrane region" description="Helical" evidence="1">
    <location>
        <begin position="411"/>
        <end position="428"/>
    </location>
</feature>
<dbReference type="EMBL" id="QEAQ01000057">
    <property type="protein sequence ID" value="TPX57150.1"/>
    <property type="molecule type" value="Genomic_DNA"/>
</dbReference>
<feature type="transmembrane region" description="Helical" evidence="1">
    <location>
        <begin position="372"/>
        <end position="391"/>
    </location>
</feature>
<reference evidence="2 3" key="1">
    <citation type="journal article" date="2019" name="Sci. Rep.">
        <title>Comparative genomics of chytrid fungi reveal insights into the obligate biotrophic and pathogenic lifestyle of Synchytrium endobioticum.</title>
        <authorList>
            <person name="van de Vossenberg B.T.L.H."/>
            <person name="Warris S."/>
            <person name="Nguyen H.D.T."/>
            <person name="van Gent-Pelzer M.P.E."/>
            <person name="Joly D.L."/>
            <person name="van de Geest H.C."/>
            <person name="Bonants P.J.M."/>
            <person name="Smith D.S."/>
            <person name="Levesque C.A."/>
            <person name="van der Lee T.A.J."/>
        </authorList>
    </citation>
    <scope>NUCLEOTIDE SEQUENCE [LARGE SCALE GENOMIC DNA]</scope>
    <source>
        <strain evidence="2 3">CBS 809.83</strain>
    </source>
</reference>
<name>A0A507E230_9FUNG</name>
<feature type="transmembrane region" description="Helical" evidence="1">
    <location>
        <begin position="313"/>
        <end position="330"/>
    </location>
</feature>
<feature type="transmembrane region" description="Helical" evidence="1">
    <location>
        <begin position="282"/>
        <end position="301"/>
    </location>
</feature>
<dbReference type="PANTHER" id="PTHR21329">
    <property type="entry name" value="PHOSPHATIDYLINOSITOL N-ACETYLGLUCOSAMINYLTRANSFERASE SUBUNIT Q-RELATED"/>
    <property type="match status" value="1"/>
</dbReference>
<dbReference type="AlphaFoldDB" id="A0A507E230"/>
<dbReference type="STRING" id="109895.A0A507E230"/>
<feature type="transmembrane region" description="Helical" evidence="1">
    <location>
        <begin position="200"/>
        <end position="219"/>
    </location>
</feature>
<feature type="transmembrane region" description="Helical" evidence="1">
    <location>
        <begin position="342"/>
        <end position="360"/>
    </location>
</feature>
<accession>A0A507E230</accession>
<dbReference type="PANTHER" id="PTHR21329:SF3">
    <property type="entry name" value="PHOSPHATIDYLINOSITOL N-ACETYLGLUCOSAMINYLTRANSFERASE SUBUNIT Q"/>
    <property type="match status" value="1"/>
</dbReference>
<keyword evidence="3" id="KW-1185">Reference proteome</keyword>
<evidence type="ECO:0000256" key="1">
    <source>
        <dbReference type="SAM" id="Phobius"/>
    </source>
</evidence>
<dbReference type="GO" id="GO:0005783">
    <property type="term" value="C:endoplasmic reticulum"/>
    <property type="evidence" value="ECO:0007669"/>
    <property type="project" value="TreeGrafter"/>
</dbReference>
<organism evidence="2 3">
    <name type="scientific">Powellomyces hirtus</name>
    <dbReference type="NCBI Taxonomy" id="109895"/>
    <lineage>
        <taxon>Eukaryota</taxon>
        <taxon>Fungi</taxon>
        <taxon>Fungi incertae sedis</taxon>
        <taxon>Chytridiomycota</taxon>
        <taxon>Chytridiomycota incertae sedis</taxon>
        <taxon>Chytridiomycetes</taxon>
        <taxon>Spizellomycetales</taxon>
        <taxon>Powellomycetaceae</taxon>
        <taxon>Powellomyces</taxon>
    </lineage>
</organism>
<dbReference type="GO" id="GO:0016020">
    <property type="term" value="C:membrane"/>
    <property type="evidence" value="ECO:0007669"/>
    <property type="project" value="InterPro"/>
</dbReference>
<evidence type="ECO:0008006" key="4">
    <source>
        <dbReference type="Google" id="ProtNLM"/>
    </source>
</evidence>
<feature type="transmembrane region" description="Helical" evidence="1">
    <location>
        <begin position="477"/>
        <end position="501"/>
    </location>
</feature>
<dbReference type="Proteomes" id="UP000318582">
    <property type="component" value="Unassembled WGS sequence"/>
</dbReference>